<reference evidence="2 3" key="1">
    <citation type="submission" date="2022-11" db="EMBL/GenBank/DDBJ databases">
        <title>Whole genome sequence of Eschrichtius robustus ER-17-0199.</title>
        <authorList>
            <person name="Bruniche-Olsen A."/>
            <person name="Black A.N."/>
            <person name="Fields C.J."/>
            <person name="Walden K."/>
            <person name="Dewoody J.A."/>
        </authorList>
    </citation>
    <scope>NUCLEOTIDE SEQUENCE [LARGE SCALE GENOMIC DNA]</scope>
    <source>
        <strain evidence="2">ER-17-0199</strain>
        <tissue evidence="2">Blubber</tissue>
    </source>
</reference>
<feature type="region of interest" description="Disordered" evidence="1">
    <location>
        <begin position="63"/>
        <end position="151"/>
    </location>
</feature>
<dbReference type="Proteomes" id="UP001159641">
    <property type="component" value="Unassembled WGS sequence"/>
</dbReference>
<keyword evidence="3" id="KW-1185">Reference proteome</keyword>
<sequence length="204" mass="21386">MQTRPGLQCGDVLLRTWGCVQDGLRALDPQTPRPNAILQPGPVPGAHRRPLGPFPVFPGAVWALGTGPPRGRGQLKPQEEETRNQELAPGGAGLSLSRSSAAPGSAAHAGNSCPKAQEAAAAGTGSGVSRQWAGARQAIRERDTGPAWAGLQQGLSTPFLSPYCVPEQSAGNTRMSDPAIAWEERRTCDPPPALHQRALGSERQ</sequence>
<feature type="region of interest" description="Disordered" evidence="1">
    <location>
        <begin position="184"/>
        <end position="204"/>
    </location>
</feature>
<proteinExistence type="predicted"/>
<dbReference type="AlphaFoldDB" id="A0AB34I1U4"/>
<name>A0AB34I1U4_ESCRO</name>
<organism evidence="2 3">
    <name type="scientific">Eschrichtius robustus</name>
    <name type="common">California gray whale</name>
    <name type="synonym">Eschrichtius gibbosus</name>
    <dbReference type="NCBI Taxonomy" id="9764"/>
    <lineage>
        <taxon>Eukaryota</taxon>
        <taxon>Metazoa</taxon>
        <taxon>Chordata</taxon>
        <taxon>Craniata</taxon>
        <taxon>Vertebrata</taxon>
        <taxon>Euteleostomi</taxon>
        <taxon>Mammalia</taxon>
        <taxon>Eutheria</taxon>
        <taxon>Laurasiatheria</taxon>
        <taxon>Artiodactyla</taxon>
        <taxon>Whippomorpha</taxon>
        <taxon>Cetacea</taxon>
        <taxon>Mysticeti</taxon>
        <taxon>Eschrichtiidae</taxon>
        <taxon>Eschrichtius</taxon>
    </lineage>
</organism>
<comment type="caution">
    <text evidence="2">The sequence shown here is derived from an EMBL/GenBank/DDBJ whole genome shotgun (WGS) entry which is preliminary data.</text>
</comment>
<evidence type="ECO:0000313" key="2">
    <source>
        <dbReference type="EMBL" id="KAJ8797866.1"/>
    </source>
</evidence>
<evidence type="ECO:0000313" key="3">
    <source>
        <dbReference type="Proteomes" id="UP001159641"/>
    </source>
</evidence>
<accession>A0AB34I1U4</accession>
<evidence type="ECO:0000256" key="1">
    <source>
        <dbReference type="SAM" id="MobiDB-lite"/>
    </source>
</evidence>
<protein>
    <submittedName>
        <fullName evidence="2">Uncharacterized protein</fullName>
    </submittedName>
</protein>
<dbReference type="EMBL" id="JAIQCJ010000154">
    <property type="protein sequence ID" value="KAJ8797866.1"/>
    <property type="molecule type" value="Genomic_DNA"/>
</dbReference>
<gene>
    <name evidence="2" type="ORF">J1605_017068</name>
</gene>
<feature type="compositionally biased region" description="Low complexity" evidence="1">
    <location>
        <begin position="94"/>
        <end position="110"/>
    </location>
</feature>